<keyword evidence="9" id="KW-1185">Reference proteome</keyword>
<evidence type="ECO:0000256" key="6">
    <source>
        <dbReference type="HAMAP-Rule" id="MF_00658"/>
    </source>
</evidence>
<dbReference type="KEGG" id="mcak:MCCS_00310"/>
<evidence type="ECO:0000256" key="5">
    <source>
        <dbReference type="ARBA" id="ARBA00038303"/>
    </source>
</evidence>
<sequence>MKITVITVGKLKEKYWKMAVDEYVKRLGAYAKMELIEVADEKDSDNMSEKDIEIAKKKEAERILSKVKDDSFVYTLEILGKQLDSVQLSKEMEQKMNTGKSHLTFIIGGSNGLHQSVMDRSNYALSFSKMTFPHQMMKVILLEQVYRGFRIIRNESYHK</sequence>
<dbReference type="Proteomes" id="UP000194154">
    <property type="component" value="Chromosome"/>
</dbReference>
<comment type="function">
    <text evidence="6">Specifically methylates the pseudouridine at position 1915 (m3Psi1915) in 23S rRNA.</text>
</comment>
<accession>A0A1W7A7U1</accession>
<feature type="binding site" evidence="6">
    <location>
        <position position="108"/>
    </location>
    <ligand>
        <name>S-adenosyl-L-methionine</name>
        <dbReference type="ChEBI" id="CHEBI:59789"/>
    </ligand>
</feature>
<dbReference type="GeneID" id="35294190"/>
<dbReference type="OrthoDB" id="9806643at2"/>
<dbReference type="EC" id="2.1.1.177" evidence="6"/>
<dbReference type="InterPro" id="IPR029028">
    <property type="entry name" value="Alpha/beta_knot_MTases"/>
</dbReference>
<evidence type="ECO:0000256" key="3">
    <source>
        <dbReference type="ARBA" id="ARBA00022679"/>
    </source>
</evidence>
<evidence type="ECO:0000313" key="7">
    <source>
        <dbReference type="EMBL" id="ARQ05703.1"/>
    </source>
</evidence>
<dbReference type="PANTHER" id="PTHR33603:SF1">
    <property type="entry name" value="RIBOSOMAL RNA LARGE SUBUNIT METHYLTRANSFERASE H"/>
    <property type="match status" value="1"/>
</dbReference>
<keyword evidence="6" id="KW-0963">Cytoplasm</keyword>
<protein>
    <recommendedName>
        <fullName evidence="6">Ribosomal RNA large subunit methyltransferase H</fullName>
        <ecNumber evidence="6">2.1.1.177</ecNumber>
    </recommendedName>
    <alternativeName>
        <fullName evidence="6">23S rRNA (pseudouridine1915-N3)-methyltransferase</fullName>
    </alternativeName>
    <alternativeName>
        <fullName evidence="6">23S rRNA m3Psi1915 methyltransferase</fullName>
    </alternativeName>
    <alternativeName>
        <fullName evidence="6">rRNA (pseudouridine-N3-)-methyltransferase RlmH</fullName>
    </alternativeName>
</protein>
<evidence type="ECO:0000256" key="4">
    <source>
        <dbReference type="ARBA" id="ARBA00022691"/>
    </source>
</evidence>
<dbReference type="SUPFAM" id="SSF75217">
    <property type="entry name" value="alpha/beta knot"/>
    <property type="match status" value="1"/>
</dbReference>
<accession>A0A0D6DQZ1</accession>
<dbReference type="InterPro" id="IPR029026">
    <property type="entry name" value="tRNA_m1G_MTases_N"/>
</dbReference>
<comment type="subcellular location">
    <subcellularLocation>
        <location evidence="6">Cytoplasm</location>
    </subcellularLocation>
</comment>
<dbReference type="CDD" id="cd18081">
    <property type="entry name" value="RlmH-like"/>
    <property type="match status" value="1"/>
</dbReference>
<reference evidence="7" key="3">
    <citation type="submission" date="2017-04" db="EMBL/GenBank/DDBJ databases">
        <authorList>
            <person name="Afonso C.L."/>
            <person name="Miller P.J."/>
            <person name="Scott M.A."/>
            <person name="Spackman E."/>
            <person name="Goraichik I."/>
            <person name="Dimitrov K.M."/>
            <person name="Suarez D.L."/>
            <person name="Swayne D.E."/>
        </authorList>
    </citation>
    <scope>NUCLEOTIDE SEQUENCE</scope>
    <source>
        <strain evidence="7">KM45013</strain>
    </source>
</reference>
<dbReference type="NCBIfam" id="TIGR00246">
    <property type="entry name" value="tRNA_RlmH_YbeA"/>
    <property type="match status" value="1"/>
</dbReference>
<keyword evidence="3 6" id="KW-0808">Transferase</keyword>
<comment type="catalytic activity">
    <reaction evidence="6">
        <text>pseudouridine(1915) in 23S rRNA + S-adenosyl-L-methionine = N(3)-methylpseudouridine(1915) in 23S rRNA + S-adenosyl-L-homocysteine + H(+)</text>
        <dbReference type="Rhea" id="RHEA:42752"/>
        <dbReference type="Rhea" id="RHEA-COMP:10221"/>
        <dbReference type="Rhea" id="RHEA-COMP:10222"/>
        <dbReference type="ChEBI" id="CHEBI:15378"/>
        <dbReference type="ChEBI" id="CHEBI:57856"/>
        <dbReference type="ChEBI" id="CHEBI:59789"/>
        <dbReference type="ChEBI" id="CHEBI:65314"/>
        <dbReference type="ChEBI" id="CHEBI:74486"/>
        <dbReference type="EC" id="2.1.1.177"/>
    </reaction>
</comment>
<reference evidence="7 9" key="2">
    <citation type="journal article" date="2017" name="Int. J. Syst. Evol. Microbiol.">
        <title>Macrococcus canis sp. nov., a skin bacterium associated with infections in dogs.</title>
        <authorList>
            <person name="Gobeli Brawand S."/>
            <person name="Cotting K."/>
            <person name="Gomez-Sanz E."/>
            <person name="Collaud A."/>
            <person name="Thomann A."/>
            <person name="Brodard I."/>
            <person name="Rodriguez-Campos S."/>
            <person name="Strauss C."/>
            <person name="Perreten V."/>
        </authorList>
    </citation>
    <scope>NUCLEOTIDE SEQUENCE [LARGE SCALE GENOMIC DNA]</scope>
    <source>
        <strain evidence="7 9">KM45013</strain>
    </source>
</reference>
<dbReference type="HAMAP" id="MF_00658">
    <property type="entry name" value="23SrRNA_methyltr_H"/>
    <property type="match status" value="1"/>
</dbReference>
<evidence type="ECO:0000256" key="2">
    <source>
        <dbReference type="ARBA" id="ARBA00022603"/>
    </source>
</evidence>
<dbReference type="AlphaFoldDB" id="A0A0D6DQZ1"/>
<comment type="subunit">
    <text evidence="6">Homodimer.</text>
</comment>
<keyword evidence="2 6" id="KW-0489">Methyltransferase</keyword>
<dbReference type="STRING" id="1855823.MCCS_00310"/>
<comment type="similarity">
    <text evidence="5 6">Belongs to the RNA methyltransferase RlmH family.</text>
</comment>
<organism evidence="8">
    <name type="scientific">Macrococcoides canis</name>
    <dbReference type="NCBI Taxonomy" id="1855823"/>
    <lineage>
        <taxon>Bacteria</taxon>
        <taxon>Bacillati</taxon>
        <taxon>Bacillota</taxon>
        <taxon>Bacilli</taxon>
        <taxon>Bacillales</taxon>
        <taxon>Staphylococcaceae</taxon>
        <taxon>Macrococcoides</taxon>
    </lineage>
</organism>
<evidence type="ECO:0000256" key="1">
    <source>
        <dbReference type="ARBA" id="ARBA00022552"/>
    </source>
</evidence>
<dbReference type="PANTHER" id="PTHR33603">
    <property type="entry name" value="METHYLTRANSFERASE"/>
    <property type="match status" value="1"/>
</dbReference>
<dbReference type="GO" id="GO:0005737">
    <property type="term" value="C:cytoplasm"/>
    <property type="evidence" value="ECO:0007669"/>
    <property type="project" value="UniProtKB-SubCell"/>
</dbReference>
<dbReference type="NCBIfam" id="NF000985">
    <property type="entry name" value="PRK00103.1-3"/>
    <property type="match status" value="1"/>
</dbReference>
<evidence type="ECO:0000313" key="8">
    <source>
        <dbReference type="EMBL" id="CDO67623.1"/>
    </source>
</evidence>
<keyword evidence="1 6" id="KW-0698">rRNA processing</keyword>
<proteinExistence type="inferred from homology"/>
<dbReference type="Pfam" id="PF02590">
    <property type="entry name" value="SPOUT_MTase"/>
    <property type="match status" value="1"/>
</dbReference>
<feature type="binding site" evidence="6">
    <location>
        <position position="76"/>
    </location>
    <ligand>
        <name>S-adenosyl-L-methionine</name>
        <dbReference type="ChEBI" id="CHEBI:59789"/>
    </ligand>
</feature>
<dbReference type="GO" id="GO:0070038">
    <property type="term" value="F:rRNA (pseudouridine-N3-)-methyltransferase activity"/>
    <property type="evidence" value="ECO:0007669"/>
    <property type="project" value="UniProtKB-UniRule"/>
</dbReference>
<dbReference type="PIRSF" id="PIRSF004505">
    <property type="entry name" value="MT_bac"/>
    <property type="match status" value="1"/>
</dbReference>
<gene>
    <name evidence="6" type="primary">rlmH</name>
    <name evidence="7" type="ORF">MCCS_00310</name>
</gene>
<dbReference type="Gene3D" id="3.40.1280.10">
    <property type="match status" value="1"/>
</dbReference>
<reference evidence="8" key="1">
    <citation type="journal article" date="2015" name="Antimicrob. Agents Chemother.">
        <title>First Staphylococcal Cassette Chromosome mec Containing a mecB-Carrying Gene Complex Independent of Transposon Tn6045 in a Macrococcus caseolyticus Isolate from a Canine Infection.</title>
        <authorList>
            <person name="Gomez-Sanz E."/>
            <person name="Schwendener S."/>
            <person name="Thomann A."/>
            <person name="Gobeli Brawand S."/>
            <person name="Perreten V."/>
        </authorList>
    </citation>
    <scope>NUCLEOTIDE SEQUENCE</scope>
    <source>
        <strain evidence="8">KM45013</strain>
    </source>
</reference>
<dbReference type="EMBL" id="CP021059">
    <property type="protein sequence ID" value="ARQ05703.1"/>
    <property type="molecule type" value="Genomic_DNA"/>
</dbReference>
<name>A0A0D6DQZ1_9STAP</name>
<dbReference type="EMBL" id="HG970732">
    <property type="protein sequence ID" value="CDO67623.1"/>
    <property type="molecule type" value="Genomic_DNA"/>
</dbReference>
<evidence type="ECO:0000313" key="9">
    <source>
        <dbReference type="Proteomes" id="UP000194154"/>
    </source>
</evidence>
<keyword evidence="4 6" id="KW-0949">S-adenosyl-L-methionine</keyword>
<dbReference type="RefSeq" id="WP_086041433.1">
    <property type="nucleotide sequence ID" value="NZ_CBCRZA010000009.1"/>
</dbReference>
<dbReference type="InterPro" id="IPR003742">
    <property type="entry name" value="RlmH-like"/>
</dbReference>
<feature type="binding site" evidence="6">
    <location>
        <begin position="127"/>
        <end position="132"/>
    </location>
    <ligand>
        <name>S-adenosyl-L-methionine</name>
        <dbReference type="ChEBI" id="CHEBI:59789"/>
    </ligand>
</feature>